<dbReference type="HOGENOM" id="CLU_3324690_0_0_9"/>
<dbReference type="KEGG" id="bst:GYO_4142"/>
<name>G4NXK7_BACS4</name>
<protein>
    <submittedName>
        <fullName evidence="1">Uncharacterized protein</fullName>
    </submittedName>
</protein>
<dbReference type="Proteomes" id="UP000002651">
    <property type="component" value="Chromosome"/>
</dbReference>
<proteinExistence type="predicted"/>
<evidence type="ECO:0000313" key="1">
    <source>
        <dbReference type="EMBL" id="AEP88711.1"/>
    </source>
</evidence>
<organism evidence="1 2">
    <name type="scientific">Bacillus spizizenii (strain DSM 15029 / JCM 12233 / NBRC 101239 / NRRL B-23049 / TU-B-10)</name>
    <name type="common">Bacillus subtilis subsp. spizizenii</name>
    <dbReference type="NCBI Taxonomy" id="1052585"/>
    <lineage>
        <taxon>Bacteria</taxon>
        <taxon>Bacillati</taxon>
        <taxon>Bacillota</taxon>
        <taxon>Bacilli</taxon>
        <taxon>Bacillales</taxon>
        <taxon>Bacillaceae</taxon>
        <taxon>Bacillus</taxon>
    </lineage>
</organism>
<accession>G4NXK7</accession>
<evidence type="ECO:0000313" key="2">
    <source>
        <dbReference type="Proteomes" id="UP000002651"/>
    </source>
</evidence>
<gene>
    <name evidence="1" type="ordered locus">GYO_4142</name>
</gene>
<dbReference type="EMBL" id="CP002905">
    <property type="protein sequence ID" value="AEP88711.1"/>
    <property type="molecule type" value="Genomic_DNA"/>
</dbReference>
<dbReference type="AlphaFoldDB" id="G4NXK7"/>
<sequence>MINTFVPFRGMGVFFYELNTCDEKDMNDHYGFQRGKER</sequence>
<keyword evidence="2" id="KW-1185">Reference proteome</keyword>
<reference evidence="1 2" key="1">
    <citation type="journal article" date="2012" name="J. Bacteriol.">
        <title>Whole-genome sequences of Bacillus subtilis and close relatives.</title>
        <authorList>
            <person name="Earl A.M."/>
            <person name="Eppinger M."/>
            <person name="Fricke W.F."/>
            <person name="Rosovitz M.J."/>
            <person name="Rasko D.A."/>
            <person name="Daugherty S."/>
            <person name="Losick R."/>
            <person name="Kolter R."/>
            <person name="Ravel J."/>
        </authorList>
    </citation>
    <scope>NUCLEOTIDE SEQUENCE [LARGE SCALE GENOMIC DNA]</scope>
    <source>
        <strain evidence="2">DSM 15029 / JCM 12233 / NBRC 101239 / NRRL B-23049 / TU-B-10</strain>
    </source>
</reference>
<dbReference type="STRING" id="1052585.GYO_4142"/>